<organism evidence="1 2">
    <name type="scientific">Candidatus Tokpelaia hoelldobleri</name>
    <dbReference type="NCBI Taxonomy" id="1902579"/>
    <lineage>
        <taxon>Bacteria</taxon>
        <taxon>Pseudomonadati</taxon>
        <taxon>Pseudomonadota</taxon>
        <taxon>Alphaproteobacteria</taxon>
        <taxon>Hyphomicrobiales</taxon>
        <taxon>Candidatus Tokpelaia</taxon>
    </lineage>
</organism>
<dbReference type="Proteomes" id="UP000188912">
    <property type="component" value="Chromosome"/>
</dbReference>
<keyword evidence="2" id="KW-1185">Reference proteome</keyword>
<name>A0A1U9JV10_9HYPH</name>
<sequence>MQHILDAVLEDLDKNPFTGALISLPVYPLVLLAEKYYE</sequence>
<protein>
    <submittedName>
        <fullName evidence="1">Uncharacterized protein</fullName>
    </submittedName>
</protein>
<dbReference type="EMBL" id="CP017315">
    <property type="protein sequence ID" value="AQS41688.1"/>
    <property type="molecule type" value="Genomic_DNA"/>
</dbReference>
<evidence type="ECO:0000313" key="2">
    <source>
        <dbReference type="Proteomes" id="UP000188912"/>
    </source>
</evidence>
<reference evidence="1 2" key="1">
    <citation type="journal article" date="2010" name="Science">
        <title>Genomic comparison of the ants Camponotus floridanus and Harpegnathos saltator.</title>
        <authorList>
            <person name="Bonasio R."/>
            <person name="Zhang G."/>
            <person name="Ye C."/>
            <person name="Mutti N.S."/>
            <person name="Fang X."/>
            <person name="Qin N."/>
            <person name="Donahue G."/>
            <person name="Yang P."/>
            <person name="Li Q."/>
            <person name="Li C."/>
            <person name="Zhang P."/>
            <person name="Huang Z."/>
            <person name="Berger S.L."/>
            <person name="Reinberg D."/>
            <person name="Wang J."/>
            <person name="Liebig J."/>
        </authorList>
    </citation>
    <scope>NUCLEOTIDE SEQUENCE [LARGE SCALE GENOMIC DNA]</scope>
    <source>
        <strain evidence="1 2">Hsal</strain>
    </source>
</reference>
<accession>A0A1U9JV10</accession>
<evidence type="ECO:0000313" key="1">
    <source>
        <dbReference type="EMBL" id="AQS41688.1"/>
    </source>
</evidence>
<dbReference type="STRING" id="1902579.BHV28_09940"/>
<dbReference type="AlphaFoldDB" id="A0A1U9JV10"/>
<dbReference type="KEGG" id="thd:BHV28_09940"/>
<reference evidence="1 2" key="2">
    <citation type="journal article" date="2016" name="Sci. Rep.">
        <title>The genome of Rhizobiales bacteria in predatory ants reveals urease gene functions but no genes for nitrogen fixation.</title>
        <authorList>
            <person name="Neuvonen M.M."/>
            <person name="Tamarit D."/>
            <person name="Naslund K."/>
            <person name="Liebig J."/>
            <person name="Feldhaar H."/>
            <person name="Moran N.A."/>
            <person name="Guy L."/>
            <person name="Andersson S.G."/>
        </authorList>
    </citation>
    <scope>NUCLEOTIDE SEQUENCE [LARGE SCALE GENOMIC DNA]</scope>
    <source>
        <strain evidence="1 2">Hsal</strain>
    </source>
</reference>
<gene>
    <name evidence="1" type="ORF">BHV28_09940</name>
</gene>
<proteinExistence type="predicted"/>